<accession>A0A5E6RLB1</accession>
<dbReference type="Proteomes" id="UP000344274">
    <property type="component" value="Unassembled WGS sequence"/>
</dbReference>
<protein>
    <submittedName>
        <fullName evidence="1">Uncharacterized protein</fullName>
    </submittedName>
</protein>
<dbReference type="AlphaFoldDB" id="A0A5E6RLB1"/>
<sequence>MISFKPGRLYKFTLSNGRKLTLRFEGLGSHNRAVWIEPESGSEIEPLPPYTSVVPV</sequence>
<organism evidence="1 2">
    <name type="scientific">Pseudomonas fluorescens</name>
    <dbReference type="NCBI Taxonomy" id="294"/>
    <lineage>
        <taxon>Bacteria</taxon>
        <taxon>Pseudomonadati</taxon>
        <taxon>Pseudomonadota</taxon>
        <taxon>Gammaproteobacteria</taxon>
        <taxon>Pseudomonadales</taxon>
        <taxon>Pseudomonadaceae</taxon>
        <taxon>Pseudomonas</taxon>
    </lineage>
</organism>
<reference evidence="1 2" key="1">
    <citation type="submission" date="2019-09" db="EMBL/GenBank/DDBJ databases">
        <authorList>
            <person name="Chandra G."/>
            <person name="Truman W A."/>
        </authorList>
    </citation>
    <scope>NUCLEOTIDE SEQUENCE [LARGE SCALE GENOMIC DNA]</scope>
    <source>
        <strain evidence="1">PS673</strain>
    </source>
</reference>
<dbReference type="EMBL" id="CABVHB010000009">
    <property type="protein sequence ID" value="VVM69179.1"/>
    <property type="molecule type" value="Genomic_DNA"/>
</dbReference>
<proteinExistence type="predicted"/>
<gene>
    <name evidence="1" type="ORF">PS673_01685</name>
</gene>
<evidence type="ECO:0000313" key="1">
    <source>
        <dbReference type="EMBL" id="VVM69179.1"/>
    </source>
</evidence>
<name>A0A5E6RLB1_PSEFL</name>
<evidence type="ECO:0000313" key="2">
    <source>
        <dbReference type="Proteomes" id="UP000344274"/>
    </source>
</evidence>